<evidence type="ECO:0000313" key="2">
    <source>
        <dbReference type="EMBL" id="MCW6509242.1"/>
    </source>
</evidence>
<evidence type="ECO:0000259" key="1">
    <source>
        <dbReference type="Pfam" id="PF13088"/>
    </source>
</evidence>
<dbReference type="PANTHER" id="PTHR43752">
    <property type="entry name" value="BNR/ASP-BOX REPEAT FAMILY PROTEIN"/>
    <property type="match status" value="1"/>
</dbReference>
<dbReference type="GO" id="GO:0016787">
    <property type="term" value="F:hydrolase activity"/>
    <property type="evidence" value="ECO:0007669"/>
    <property type="project" value="UniProtKB-KW"/>
</dbReference>
<dbReference type="Proteomes" id="UP001165667">
    <property type="component" value="Unassembled WGS sequence"/>
</dbReference>
<accession>A0AA42CNB4</accession>
<organism evidence="2 3">
    <name type="scientific">Lichenifustis flavocetrariae</name>
    <dbReference type="NCBI Taxonomy" id="2949735"/>
    <lineage>
        <taxon>Bacteria</taxon>
        <taxon>Pseudomonadati</taxon>
        <taxon>Pseudomonadota</taxon>
        <taxon>Alphaproteobacteria</taxon>
        <taxon>Hyphomicrobiales</taxon>
        <taxon>Lichenihabitantaceae</taxon>
        <taxon>Lichenifustis</taxon>
    </lineage>
</organism>
<dbReference type="RefSeq" id="WP_282585615.1">
    <property type="nucleotide sequence ID" value="NZ_JAMOIM010000009.1"/>
</dbReference>
<sequence>MVGPERVLLRDPHRYIAHPHLACLTDGSWLLVATCGPRRAVTLHPPLDPEFITIGIWSDDEGETWSDPAPVPGYGATGTECSGLTALPDGGVLLNQWRFRWYAEPPAAGFSSDLDDPQLTSAAELQHQLESSLDLDGAAPSGIITWARGGGAMSLWRSESGGVRWDHIGDPILLPFDGGYGLRGAVFAANGDLLLPLTDPPHYRSVFLIRSHDGGLNWGAPETVAQAPCCEFEEPSTVLLRDGTLLMLLRENVGRQLHAVKSSDHGVTWTTFGPARVAGFPAHLLPLTDGRLAVLTAVRDEPRAILLTVSADEGETWSKSPTVVAGDLDTHDLGYPTGAVAGDGSIFAAYYRRDALGVTGVYARRVQVPPRMNEDDHG</sequence>
<name>A0AA42CNB4_9HYPH</name>
<dbReference type="InterPro" id="IPR011040">
    <property type="entry name" value="Sialidase"/>
</dbReference>
<dbReference type="AlphaFoldDB" id="A0AA42CNB4"/>
<dbReference type="EMBL" id="JAMOIM010000009">
    <property type="protein sequence ID" value="MCW6509242.1"/>
    <property type="molecule type" value="Genomic_DNA"/>
</dbReference>
<dbReference type="InterPro" id="IPR036278">
    <property type="entry name" value="Sialidase_sf"/>
</dbReference>
<dbReference type="SUPFAM" id="SSF50939">
    <property type="entry name" value="Sialidases"/>
    <property type="match status" value="1"/>
</dbReference>
<dbReference type="CDD" id="cd15482">
    <property type="entry name" value="Sialidase_non-viral"/>
    <property type="match status" value="2"/>
</dbReference>
<proteinExistence type="predicted"/>
<protein>
    <submittedName>
        <fullName evidence="2">Glycoside hydrolase</fullName>
    </submittedName>
</protein>
<reference evidence="2" key="1">
    <citation type="submission" date="2022-05" db="EMBL/GenBank/DDBJ databases">
        <authorList>
            <person name="Pankratov T."/>
        </authorList>
    </citation>
    <scope>NUCLEOTIDE SEQUENCE</scope>
    <source>
        <strain evidence="2">BP6-180914</strain>
    </source>
</reference>
<dbReference type="Pfam" id="PF13088">
    <property type="entry name" value="BNR_2"/>
    <property type="match status" value="1"/>
</dbReference>
<dbReference type="Gene3D" id="2.120.10.10">
    <property type="match status" value="1"/>
</dbReference>
<keyword evidence="2" id="KW-0378">Hydrolase</keyword>
<feature type="domain" description="Sialidase" evidence="1">
    <location>
        <begin position="185"/>
        <end position="346"/>
    </location>
</feature>
<evidence type="ECO:0000313" key="3">
    <source>
        <dbReference type="Proteomes" id="UP001165667"/>
    </source>
</evidence>
<keyword evidence="3" id="KW-1185">Reference proteome</keyword>
<gene>
    <name evidence="2" type="ORF">M8523_14555</name>
</gene>
<dbReference type="PANTHER" id="PTHR43752:SF2">
    <property type="entry name" value="BNR_ASP-BOX REPEAT FAMILY PROTEIN"/>
    <property type="match status" value="1"/>
</dbReference>
<comment type="caution">
    <text evidence="2">The sequence shown here is derived from an EMBL/GenBank/DDBJ whole genome shotgun (WGS) entry which is preliminary data.</text>
</comment>